<dbReference type="PANTHER" id="PTHR12616:SF1">
    <property type="entry name" value="VACUOLAR PROTEIN SORTING-ASSOCIATED PROTEIN 41 HOMOLOG"/>
    <property type="match status" value="1"/>
</dbReference>
<keyword evidence="1" id="KW-0813">Transport</keyword>
<dbReference type="Gene3D" id="1.25.40.10">
    <property type="entry name" value="Tetratricopeptide repeat domain"/>
    <property type="match status" value="1"/>
</dbReference>
<proteinExistence type="predicted"/>
<feature type="repeat" description="CHCR" evidence="3">
    <location>
        <begin position="898"/>
        <end position="1082"/>
    </location>
</feature>
<feature type="region of interest" description="Disordered" evidence="4">
    <location>
        <begin position="1"/>
        <end position="75"/>
    </location>
</feature>
<dbReference type="Gene3D" id="2.130.10.10">
    <property type="entry name" value="YVTN repeat-like/Quinoprotein amine dehydrogenase"/>
    <property type="match status" value="1"/>
</dbReference>
<dbReference type="GO" id="GO:0005770">
    <property type="term" value="C:late endosome"/>
    <property type="evidence" value="ECO:0007669"/>
    <property type="project" value="TreeGrafter"/>
</dbReference>
<feature type="domain" description="Vps41 beta-propeller" evidence="5">
    <location>
        <begin position="395"/>
        <end position="529"/>
    </location>
</feature>
<dbReference type="GO" id="GO:0006623">
    <property type="term" value="P:protein targeting to vacuole"/>
    <property type="evidence" value="ECO:0007669"/>
    <property type="project" value="InterPro"/>
</dbReference>
<dbReference type="InterPro" id="IPR057780">
    <property type="entry name" value="Beta-prop_Vps41"/>
</dbReference>
<dbReference type="GO" id="GO:0009267">
    <property type="term" value="P:cellular response to starvation"/>
    <property type="evidence" value="ECO:0007669"/>
    <property type="project" value="TreeGrafter"/>
</dbReference>
<dbReference type="GeneID" id="54483470"/>
<feature type="compositionally biased region" description="Low complexity" evidence="4">
    <location>
        <begin position="666"/>
        <end position="678"/>
    </location>
</feature>
<dbReference type="InterPro" id="IPR036322">
    <property type="entry name" value="WD40_repeat_dom_sf"/>
</dbReference>
<accession>A0A6A6W6G9</accession>
<feature type="compositionally biased region" description="Acidic residues" evidence="4">
    <location>
        <begin position="40"/>
        <end position="56"/>
    </location>
</feature>
<feature type="region of interest" description="Disordered" evidence="4">
    <location>
        <begin position="356"/>
        <end position="393"/>
    </location>
</feature>
<dbReference type="Proteomes" id="UP000799437">
    <property type="component" value="Unassembled WGS sequence"/>
</dbReference>
<dbReference type="OrthoDB" id="244107at2759"/>
<keyword evidence="7" id="KW-1185">Reference proteome</keyword>
<dbReference type="SUPFAM" id="SSF57850">
    <property type="entry name" value="RING/U-box"/>
    <property type="match status" value="1"/>
</dbReference>
<dbReference type="SMART" id="SM00299">
    <property type="entry name" value="CLH"/>
    <property type="match status" value="1"/>
</dbReference>
<feature type="domain" description="Vps41 beta-propeller" evidence="5">
    <location>
        <begin position="173"/>
        <end position="309"/>
    </location>
</feature>
<dbReference type="GO" id="GO:0030897">
    <property type="term" value="C:HOPS complex"/>
    <property type="evidence" value="ECO:0007669"/>
    <property type="project" value="TreeGrafter"/>
</dbReference>
<dbReference type="PROSITE" id="PS50236">
    <property type="entry name" value="CHCR"/>
    <property type="match status" value="1"/>
</dbReference>
<dbReference type="InterPro" id="IPR045111">
    <property type="entry name" value="Vps41/Vps8"/>
</dbReference>
<evidence type="ECO:0000256" key="4">
    <source>
        <dbReference type="SAM" id="MobiDB-lite"/>
    </source>
</evidence>
<dbReference type="GO" id="GO:0016236">
    <property type="term" value="P:macroautophagy"/>
    <property type="evidence" value="ECO:0007669"/>
    <property type="project" value="TreeGrafter"/>
</dbReference>
<dbReference type="RefSeq" id="XP_033600664.1">
    <property type="nucleotide sequence ID" value="XM_033742416.1"/>
</dbReference>
<feature type="region of interest" description="Disordered" evidence="4">
    <location>
        <begin position="657"/>
        <end position="678"/>
    </location>
</feature>
<name>A0A6A6W6G9_9PEZI</name>
<reference evidence="6" key="1">
    <citation type="journal article" date="2020" name="Stud. Mycol.">
        <title>101 Dothideomycetes genomes: a test case for predicting lifestyles and emergence of pathogens.</title>
        <authorList>
            <person name="Haridas S."/>
            <person name="Albert R."/>
            <person name="Binder M."/>
            <person name="Bloem J."/>
            <person name="Labutti K."/>
            <person name="Salamov A."/>
            <person name="Andreopoulos B."/>
            <person name="Baker S."/>
            <person name="Barry K."/>
            <person name="Bills G."/>
            <person name="Bluhm B."/>
            <person name="Cannon C."/>
            <person name="Castanera R."/>
            <person name="Culley D."/>
            <person name="Daum C."/>
            <person name="Ezra D."/>
            <person name="Gonzalez J."/>
            <person name="Henrissat B."/>
            <person name="Kuo A."/>
            <person name="Liang C."/>
            <person name="Lipzen A."/>
            <person name="Lutzoni F."/>
            <person name="Magnuson J."/>
            <person name="Mondo S."/>
            <person name="Nolan M."/>
            <person name="Ohm R."/>
            <person name="Pangilinan J."/>
            <person name="Park H.-J."/>
            <person name="Ramirez L."/>
            <person name="Alfaro M."/>
            <person name="Sun H."/>
            <person name="Tritt A."/>
            <person name="Yoshinaga Y."/>
            <person name="Zwiers L.-H."/>
            <person name="Turgeon B."/>
            <person name="Goodwin S."/>
            <person name="Spatafora J."/>
            <person name="Crous P."/>
            <person name="Grigoriev I."/>
        </authorList>
    </citation>
    <scope>NUCLEOTIDE SEQUENCE</scope>
    <source>
        <strain evidence="6">CBS 121739</strain>
    </source>
</reference>
<dbReference type="Pfam" id="PF23411">
    <property type="entry name" value="Beta-prop_Vps41"/>
    <property type="match status" value="2"/>
</dbReference>
<evidence type="ECO:0000256" key="3">
    <source>
        <dbReference type="PROSITE-ProRule" id="PRU01006"/>
    </source>
</evidence>
<evidence type="ECO:0000313" key="6">
    <source>
        <dbReference type="EMBL" id="KAF2758213.1"/>
    </source>
</evidence>
<protein>
    <recommendedName>
        <fullName evidence="5">Vps41 beta-propeller domain-containing protein</fullName>
    </recommendedName>
</protein>
<gene>
    <name evidence="6" type="ORF">EJ05DRAFT_452890</name>
</gene>
<evidence type="ECO:0000256" key="2">
    <source>
        <dbReference type="ARBA" id="ARBA00022927"/>
    </source>
</evidence>
<dbReference type="SUPFAM" id="SSF50978">
    <property type="entry name" value="WD40 repeat-like"/>
    <property type="match status" value="1"/>
</dbReference>
<feature type="compositionally biased region" description="Polar residues" evidence="4">
    <location>
        <begin position="152"/>
        <end position="165"/>
    </location>
</feature>
<evidence type="ECO:0000259" key="5">
    <source>
        <dbReference type="Pfam" id="PF23411"/>
    </source>
</evidence>
<keyword evidence="2" id="KW-0653">Protein transport</keyword>
<feature type="region of interest" description="Disordered" evidence="4">
    <location>
        <begin position="142"/>
        <end position="176"/>
    </location>
</feature>
<evidence type="ECO:0000313" key="7">
    <source>
        <dbReference type="Proteomes" id="UP000799437"/>
    </source>
</evidence>
<sequence length="1299" mass="142641">MAAESTERDEETAPTTPTRKARRTDQAEPSTPENGRHTEEELEESEEEEEDEEEGEPTLKYTPVTGSLGSVYRGGDATSATIVGGDKMIMGTHNGKVHVRSLPTFQPLRSYGAHQASITSVSISPLAPHFPTVQGLLEAGNATESPRVPSRAPTSASGSQASPQKPRQAPVPSIPSNQIYIGTSSIDGTVCVMSLVDEKDYTLRNFARPVQAVALSPDYKSDRTYLSGGLAGNLILTSGGPTGYKADANTNSAAAAASGWLGSIGLGGNTGKDVILHSGEGAISTIQWSLSGKFVVWANEEGMRIMRTNLHLESADSDYAWKRVAFIPKPNRKAWRDMAGVWKARAQWIDEKHLELDDGSSPAANGTSNTESKDDVTSLLGLTRAPKTKTKKKKRSERLVVGWGDAAWIISVTAGSTSVGKDGGDRKVGSADIMQILSFQDCIVAGLTLYTPSLLAVLAYRTRDDDDNPLPVTIKGTPKRGVQHRQNGLQPELRLLDVSHGQEVEEVEVDTLNARNFESLSAADYHLSSLYVPVPKPLTAAQRSALESIGGGIWDVGVKGARLFSTGASIISIPGSGDNVRSSTSVGSGPNSNYALPQKRIDYPAAATPGLKIFFQSPYDCVLAVKRDFGDRLDWDLEHENYKEAWELLEKHPEIISNTPDRSFEPNSPTSTPSQTQGSLQEFFADDSASQTTTSLAKTQNSAAEKEKRRIGDLWVQQLVTSQRWSEAGKVAGRVLGHSGKWEHWVLKFCQSGHYDDITPYVPVHPIRPPIPSYAYELILGHYIVHDKSRLKELLDTWDVDLFDLPSVISSIKNRLQAGDVTEESIEDGEQGRDWRILQEMLAKLYLADNRPRDALHCYIRVQDADAVMGLLKENHHLLDAIRDDIPGFILLRVTKEQMKSAPRDELEEISSEAIRLLVDEAYQGTVSPEDVVSQLKKGGMKHQLFLYFYLQAIWKGQGTMRDFGDDRQNMTEEGKGLIEDFSDLAVNLFAEYNRPLLMEFLKASHSYDFTKALRICEQRKYVPERIHLLSKMGQTKDALRLIISELGDVSLAISFVKEQDDTDLWDDLLTYSMDKPRFIRALLEEVGTAIDPIKLIRRIPEGLEIEGLREGIGRMIREYGVQHSISEGVSKVLRGEVSIAMETLRSGQKRGVRFEVAHKNPPEVEITVQPAPVAEPVEEAYLAMNIAGAPKQELEDEEDYKPGACVGCRDIFLENETDTLIGFACGHVYHLTCLLDQLPGSSATAEAAQAMQQRLAASVDADDISFSSRSVGAKVAHAHIIRSVVREGCPVCKGKAST</sequence>
<dbReference type="GO" id="GO:0034058">
    <property type="term" value="P:endosomal vesicle fusion"/>
    <property type="evidence" value="ECO:0007669"/>
    <property type="project" value="TreeGrafter"/>
</dbReference>
<dbReference type="Pfam" id="PF23556">
    <property type="entry name" value="TPR_Vps41"/>
    <property type="match status" value="1"/>
</dbReference>
<dbReference type="InterPro" id="IPR015943">
    <property type="entry name" value="WD40/YVTN_repeat-like_dom_sf"/>
</dbReference>
<dbReference type="InterPro" id="IPR011990">
    <property type="entry name" value="TPR-like_helical_dom_sf"/>
</dbReference>
<evidence type="ECO:0000256" key="1">
    <source>
        <dbReference type="ARBA" id="ARBA00022448"/>
    </source>
</evidence>
<dbReference type="EMBL" id="ML996572">
    <property type="protein sequence ID" value="KAF2758213.1"/>
    <property type="molecule type" value="Genomic_DNA"/>
</dbReference>
<dbReference type="PANTHER" id="PTHR12616">
    <property type="entry name" value="VACUOLAR PROTEIN SORTING VPS41"/>
    <property type="match status" value="1"/>
</dbReference>
<organism evidence="6 7">
    <name type="scientific">Pseudovirgaria hyperparasitica</name>
    <dbReference type="NCBI Taxonomy" id="470096"/>
    <lineage>
        <taxon>Eukaryota</taxon>
        <taxon>Fungi</taxon>
        <taxon>Dikarya</taxon>
        <taxon>Ascomycota</taxon>
        <taxon>Pezizomycotina</taxon>
        <taxon>Dothideomycetes</taxon>
        <taxon>Dothideomycetes incertae sedis</taxon>
        <taxon>Acrospermales</taxon>
        <taxon>Acrospermaceae</taxon>
        <taxon>Pseudovirgaria</taxon>
    </lineage>
</organism>
<dbReference type="InterPro" id="IPR000547">
    <property type="entry name" value="Clathrin_H-chain/VPS_repeat"/>
</dbReference>